<keyword evidence="2" id="KW-0238">DNA-binding</keyword>
<dbReference type="GO" id="GO:0000976">
    <property type="term" value="F:transcription cis-regulatory region binding"/>
    <property type="evidence" value="ECO:0007669"/>
    <property type="project" value="TreeGrafter"/>
</dbReference>
<dbReference type="GO" id="GO:0003700">
    <property type="term" value="F:DNA-binding transcription factor activity"/>
    <property type="evidence" value="ECO:0007669"/>
    <property type="project" value="TreeGrafter"/>
</dbReference>
<evidence type="ECO:0000256" key="3">
    <source>
        <dbReference type="ARBA" id="ARBA00023163"/>
    </source>
</evidence>
<dbReference type="PANTHER" id="PTHR30055">
    <property type="entry name" value="HTH-TYPE TRANSCRIPTIONAL REGULATOR RUTR"/>
    <property type="match status" value="1"/>
</dbReference>
<reference evidence="5" key="1">
    <citation type="submission" date="2019-06" db="EMBL/GenBank/DDBJ databases">
        <authorList>
            <person name="Murdoch R.W."/>
            <person name="Fathepure B."/>
        </authorList>
    </citation>
    <scope>NUCLEOTIDE SEQUENCE</scope>
</reference>
<dbReference type="AlphaFoldDB" id="A0A5B8RA90"/>
<dbReference type="PROSITE" id="PS50977">
    <property type="entry name" value="HTH_TETR_2"/>
    <property type="match status" value="1"/>
</dbReference>
<protein>
    <recommendedName>
        <fullName evidence="4">HTH tetR-type domain-containing protein</fullName>
    </recommendedName>
</protein>
<evidence type="ECO:0000256" key="1">
    <source>
        <dbReference type="ARBA" id="ARBA00023015"/>
    </source>
</evidence>
<dbReference type="Pfam" id="PF17937">
    <property type="entry name" value="TetR_C_28"/>
    <property type="match status" value="1"/>
</dbReference>
<keyword evidence="3" id="KW-0804">Transcription</keyword>
<dbReference type="Gene3D" id="1.10.357.10">
    <property type="entry name" value="Tetracycline Repressor, domain 2"/>
    <property type="match status" value="1"/>
</dbReference>
<gene>
    <name evidence="5" type="ORF">KBTEX_00742</name>
</gene>
<dbReference type="InterPro" id="IPR009057">
    <property type="entry name" value="Homeodomain-like_sf"/>
</dbReference>
<dbReference type="InterPro" id="IPR036271">
    <property type="entry name" value="Tet_transcr_reg_TetR-rel_C_sf"/>
</dbReference>
<dbReference type="PRINTS" id="PR00455">
    <property type="entry name" value="HTHTETR"/>
</dbReference>
<dbReference type="InterPro" id="IPR041479">
    <property type="entry name" value="TetR_CgmR_C"/>
</dbReference>
<dbReference type="PANTHER" id="PTHR30055:SF234">
    <property type="entry name" value="HTH-TYPE TRANSCRIPTIONAL REGULATOR BETI"/>
    <property type="match status" value="1"/>
</dbReference>
<keyword evidence="1" id="KW-0805">Transcription regulation</keyword>
<dbReference type="SUPFAM" id="SSF48498">
    <property type="entry name" value="Tetracyclin repressor-like, C-terminal domain"/>
    <property type="match status" value="1"/>
</dbReference>
<dbReference type="InterPro" id="IPR050109">
    <property type="entry name" value="HTH-type_TetR-like_transc_reg"/>
</dbReference>
<dbReference type="InterPro" id="IPR001647">
    <property type="entry name" value="HTH_TetR"/>
</dbReference>
<feature type="domain" description="HTH tetR-type" evidence="4">
    <location>
        <begin position="5"/>
        <end position="65"/>
    </location>
</feature>
<sequence>MGERDSTRERLLLAAARLVREQGVRHLTLAAVAREAGVSKGGLIYHFPSKEALLGAMVAHLLTVTEAGIDAHRETDTGAGSWTRGYLATCSPPERGEHPDNRMAAAVLAAGAGAPALLDPIRERQPAWRAALADDGIDAVDAMVVRLAADGLWMNDLFALPALDADERAAVMARLAAMTEAGT</sequence>
<name>A0A5B8RA90_9ZZZZ</name>
<dbReference type="SUPFAM" id="SSF46689">
    <property type="entry name" value="Homeodomain-like"/>
    <property type="match status" value="1"/>
</dbReference>
<evidence type="ECO:0000256" key="2">
    <source>
        <dbReference type="ARBA" id="ARBA00023125"/>
    </source>
</evidence>
<organism evidence="5">
    <name type="scientific">uncultured organism</name>
    <dbReference type="NCBI Taxonomy" id="155900"/>
    <lineage>
        <taxon>unclassified sequences</taxon>
        <taxon>environmental samples</taxon>
    </lineage>
</organism>
<dbReference type="Pfam" id="PF00440">
    <property type="entry name" value="TetR_N"/>
    <property type="match status" value="1"/>
</dbReference>
<dbReference type="EMBL" id="MN079084">
    <property type="protein sequence ID" value="QEA04434.1"/>
    <property type="molecule type" value="Genomic_DNA"/>
</dbReference>
<accession>A0A5B8RA90</accession>
<evidence type="ECO:0000259" key="4">
    <source>
        <dbReference type="PROSITE" id="PS50977"/>
    </source>
</evidence>
<proteinExistence type="predicted"/>
<evidence type="ECO:0000313" key="5">
    <source>
        <dbReference type="EMBL" id="QEA04434.1"/>
    </source>
</evidence>